<keyword evidence="1" id="KW-0812">Transmembrane</keyword>
<protein>
    <submittedName>
        <fullName evidence="2">Uncharacterized protein</fullName>
    </submittedName>
</protein>
<gene>
    <name evidence="2" type="primary">Necator_chrX.g26438</name>
    <name evidence="2" type="ORF">RB195_026271</name>
</gene>
<sequence>MSTEEVVIFVVLLVAFCFTVAHPFFVAGCIAAFVGYILYFAPKLETSQCAPEGTSSCDHGGFKDISSVSKISTRSDTDGAIHIMPIDQIPKEYERDASTKLSSVNAVQQLNKKSQREILAEIEAAEEQEKFSKLLLTYQVPNMTAYYESLVKVLQK</sequence>
<evidence type="ECO:0000256" key="1">
    <source>
        <dbReference type="SAM" id="Phobius"/>
    </source>
</evidence>
<proteinExistence type="predicted"/>
<comment type="caution">
    <text evidence="2">The sequence shown here is derived from an EMBL/GenBank/DDBJ whole genome shotgun (WGS) entry which is preliminary data.</text>
</comment>
<evidence type="ECO:0000313" key="2">
    <source>
        <dbReference type="EMBL" id="KAK6766907.1"/>
    </source>
</evidence>
<keyword evidence="1" id="KW-0472">Membrane</keyword>
<accession>A0ABR1EW93</accession>
<keyword evidence="3" id="KW-1185">Reference proteome</keyword>
<reference evidence="2 3" key="1">
    <citation type="submission" date="2023-08" db="EMBL/GenBank/DDBJ databases">
        <title>A Necator americanus chromosomal reference genome.</title>
        <authorList>
            <person name="Ilik V."/>
            <person name="Petrzelkova K.J."/>
            <person name="Pardy F."/>
            <person name="Fuh T."/>
            <person name="Niatou-Singa F.S."/>
            <person name="Gouil Q."/>
            <person name="Baker L."/>
            <person name="Ritchie M.E."/>
            <person name="Jex A.R."/>
            <person name="Gazzola D."/>
            <person name="Li H."/>
            <person name="Toshio Fujiwara R."/>
            <person name="Zhan B."/>
            <person name="Aroian R.V."/>
            <person name="Pafco B."/>
            <person name="Schwarz E.M."/>
        </authorList>
    </citation>
    <scope>NUCLEOTIDE SEQUENCE [LARGE SCALE GENOMIC DNA]</scope>
    <source>
        <strain evidence="2 3">Aroian</strain>
        <tissue evidence="2">Whole animal</tissue>
    </source>
</reference>
<name>A0ABR1EW93_NECAM</name>
<evidence type="ECO:0000313" key="3">
    <source>
        <dbReference type="Proteomes" id="UP001303046"/>
    </source>
</evidence>
<organism evidence="2 3">
    <name type="scientific">Necator americanus</name>
    <name type="common">Human hookworm</name>
    <dbReference type="NCBI Taxonomy" id="51031"/>
    <lineage>
        <taxon>Eukaryota</taxon>
        <taxon>Metazoa</taxon>
        <taxon>Ecdysozoa</taxon>
        <taxon>Nematoda</taxon>
        <taxon>Chromadorea</taxon>
        <taxon>Rhabditida</taxon>
        <taxon>Rhabditina</taxon>
        <taxon>Rhabditomorpha</taxon>
        <taxon>Strongyloidea</taxon>
        <taxon>Ancylostomatidae</taxon>
        <taxon>Bunostominae</taxon>
        <taxon>Necator</taxon>
    </lineage>
</organism>
<dbReference type="Proteomes" id="UP001303046">
    <property type="component" value="Unassembled WGS sequence"/>
</dbReference>
<feature type="transmembrane region" description="Helical" evidence="1">
    <location>
        <begin position="6"/>
        <end position="39"/>
    </location>
</feature>
<dbReference type="EMBL" id="JAVFWL010000006">
    <property type="protein sequence ID" value="KAK6766907.1"/>
    <property type="molecule type" value="Genomic_DNA"/>
</dbReference>
<keyword evidence="1" id="KW-1133">Transmembrane helix</keyword>